<evidence type="ECO:0000313" key="7">
    <source>
        <dbReference type="Proteomes" id="UP001153321"/>
    </source>
</evidence>
<dbReference type="SMART" id="SM00320">
    <property type="entry name" value="WD40"/>
    <property type="match status" value="5"/>
</dbReference>
<evidence type="ECO:0000256" key="2">
    <source>
        <dbReference type="ARBA" id="ARBA00022574"/>
    </source>
</evidence>
<dbReference type="InterPro" id="IPR001680">
    <property type="entry name" value="WD40_rpt"/>
</dbReference>
<dbReference type="Proteomes" id="UP001153321">
    <property type="component" value="Chromosome 16"/>
</dbReference>
<keyword evidence="2 4" id="KW-0853">WD repeat</keyword>
<evidence type="ECO:0000256" key="4">
    <source>
        <dbReference type="PROSITE-ProRule" id="PRU00221"/>
    </source>
</evidence>
<sequence>MGNIKEHQLYMARNSAFNPYRLRDREMGYQTTVGSGDAIAKSLYCGIKPVASWEADRTKTPPTGGIFNLEFSPDGSLLVAACEKKSIQIFDPLNREKIHTVVGSHADCVNCVKFLDGRMFATCSDDTTIALWDVRNLKKKIRTLLGHSKWVKNIEFSVKDKLLVTSGLDGSIYTWDINSYTEYNLIYQRVFHTSSLMRCRLSPDSKQMIMCTTGGLIIIIHDLNLNTLSQDLHGFKPNLYRLMQMSRQPIPIATMYDHLFDSSRKENRVEFVSDFPDGNDAEVVSSLQVHPQGWSALSRNISHDDKSEWTCIHDIQSIPDASDKSTRDTSPSGGGTTHPGTRPVRRRPRYYRTNRMHHINPMTMTHVNLTMDGDVVGPGPSSSRNAPANASSVPPSRLSGGVSGTQNDLWEAAITVKQQRILQEMYHRGQVRRNFNMQRITGINSGINPAIPVTRPVLNRRQQDDEPPPPLPLPSDLHSPRFDASSSHRDVTMADFRSGQALTLRSSRVCAFHAPNVRSITPSTSGQTPPRDPEPSDNHTKNLIRQNKERLLYFKEETNEGRGFIKELCFSSDGRIVCSPFGRGMRLLALNEECSELPYTVQSVTAPTQLTEIGQSLGIHQDLVVSTKFSPRYHMLVTGCLEGKIVWYQPFSGEF</sequence>
<dbReference type="EMBL" id="LR824547">
    <property type="protein sequence ID" value="CAH1637850.1"/>
    <property type="molecule type" value="Genomic_DNA"/>
</dbReference>
<protein>
    <recommendedName>
        <fullName evidence="8">WD repeat-containing protein 55 homolog</fullName>
    </recommendedName>
</protein>
<evidence type="ECO:0008006" key="8">
    <source>
        <dbReference type="Google" id="ProtNLM"/>
    </source>
</evidence>
<dbReference type="GO" id="GO:0080008">
    <property type="term" value="C:Cul4-RING E3 ubiquitin ligase complex"/>
    <property type="evidence" value="ECO:0007669"/>
    <property type="project" value="TreeGrafter"/>
</dbReference>
<feature type="repeat" description="WD" evidence="4">
    <location>
        <begin position="144"/>
        <end position="185"/>
    </location>
</feature>
<evidence type="ECO:0000313" key="6">
    <source>
        <dbReference type="EMBL" id="CAH1637850.1"/>
    </source>
</evidence>
<feature type="region of interest" description="Disordered" evidence="5">
    <location>
        <begin position="315"/>
        <end position="349"/>
    </location>
</feature>
<dbReference type="PROSITE" id="PS50294">
    <property type="entry name" value="WD_REPEATS_REGION"/>
    <property type="match status" value="1"/>
</dbReference>
<evidence type="ECO:0000256" key="1">
    <source>
        <dbReference type="ARBA" id="ARBA00005903"/>
    </source>
</evidence>
<accession>A0A9P0N198</accession>
<dbReference type="InterPro" id="IPR036322">
    <property type="entry name" value="WD40_repeat_dom_sf"/>
</dbReference>
<dbReference type="SUPFAM" id="SSF50978">
    <property type="entry name" value="WD40 repeat-like"/>
    <property type="match status" value="1"/>
</dbReference>
<feature type="compositionally biased region" description="Low complexity" evidence="5">
    <location>
        <begin position="377"/>
        <end position="397"/>
    </location>
</feature>
<feature type="repeat" description="WD" evidence="4">
    <location>
        <begin position="102"/>
        <end position="142"/>
    </location>
</feature>
<dbReference type="FunFam" id="2.130.10.10:FF:000661">
    <property type="entry name" value="Uncharacterized protein, isoform A"/>
    <property type="match status" value="1"/>
</dbReference>
<dbReference type="PANTHER" id="PTHR14588">
    <property type="entry name" value="DDB1- AND CUL4-ASSOCIATED FACTOR 10"/>
    <property type="match status" value="1"/>
</dbReference>
<comment type="similarity">
    <text evidence="1">Belongs to the WD repeat DCAF10 family.</text>
</comment>
<feature type="region of interest" description="Disordered" evidence="5">
    <location>
        <begin position="460"/>
        <end position="489"/>
    </location>
</feature>
<dbReference type="InterPro" id="IPR039085">
    <property type="entry name" value="DCA10"/>
</dbReference>
<proteinExistence type="inferred from homology"/>
<dbReference type="PANTHER" id="PTHR14588:SF2">
    <property type="entry name" value="DDB1- AND CUL4-ASSOCIATED FACTOR 10"/>
    <property type="match status" value="1"/>
</dbReference>
<dbReference type="AlphaFoldDB" id="A0A9P0N198"/>
<reference evidence="6" key="1">
    <citation type="submission" date="2022-02" db="EMBL/GenBank/DDBJ databases">
        <authorList>
            <person name="King R."/>
        </authorList>
    </citation>
    <scope>NUCLEOTIDE SEQUENCE</scope>
</reference>
<dbReference type="Gene3D" id="2.130.10.10">
    <property type="entry name" value="YVTN repeat-like/Quinoprotein amine dehydrogenase"/>
    <property type="match status" value="1"/>
</dbReference>
<dbReference type="Pfam" id="PF00400">
    <property type="entry name" value="WD40"/>
    <property type="match status" value="3"/>
</dbReference>
<feature type="compositionally biased region" description="Polar residues" evidence="5">
    <location>
        <begin position="518"/>
        <end position="528"/>
    </location>
</feature>
<dbReference type="PROSITE" id="PS50082">
    <property type="entry name" value="WD_REPEATS_2"/>
    <property type="match status" value="2"/>
</dbReference>
<keyword evidence="7" id="KW-1185">Reference proteome</keyword>
<evidence type="ECO:0000256" key="3">
    <source>
        <dbReference type="ARBA" id="ARBA00022737"/>
    </source>
</evidence>
<gene>
    <name evidence="6" type="ORF">SPLIT_LOCUS3208</name>
</gene>
<feature type="compositionally biased region" description="Basic and acidic residues" evidence="5">
    <location>
        <begin position="531"/>
        <end position="541"/>
    </location>
</feature>
<name>A0A9P0N198_SPOLI</name>
<feature type="region of interest" description="Disordered" evidence="5">
    <location>
        <begin position="370"/>
        <end position="403"/>
    </location>
</feature>
<organism evidence="6 7">
    <name type="scientific">Spodoptera littoralis</name>
    <name type="common">Egyptian cotton leafworm</name>
    <dbReference type="NCBI Taxonomy" id="7109"/>
    <lineage>
        <taxon>Eukaryota</taxon>
        <taxon>Metazoa</taxon>
        <taxon>Ecdysozoa</taxon>
        <taxon>Arthropoda</taxon>
        <taxon>Hexapoda</taxon>
        <taxon>Insecta</taxon>
        <taxon>Pterygota</taxon>
        <taxon>Neoptera</taxon>
        <taxon>Endopterygota</taxon>
        <taxon>Lepidoptera</taxon>
        <taxon>Glossata</taxon>
        <taxon>Ditrysia</taxon>
        <taxon>Noctuoidea</taxon>
        <taxon>Noctuidae</taxon>
        <taxon>Amphipyrinae</taxon>
        <taxon>Spodoptera</taxon>
    </lineage>
</organism>
<dbReference type="InterPro" id="IPR019775">
    <property type="entry name" value="WD40_repeat_CS"/>
</dbReference>
<dbReference type="PROSITE" id="PS00678">
    <property type="entry name" value="WD_REPEATS_1"/>
    <property type="match status" value="1"/>
</dbReference>
<evidence type="ECO:0000256" key="5">
    <source>
        <dbReference type="SAM" id="MobiDB-lite"/>
    </source>
</evidence>
<feature type="region of interest" description="Disordered" evidence="5">
    <location>
        <begin position="515"/>
        <end position="541"/>
    </location>
</feature>
<dbReference type="InterPro" id="IPR015943">
    <property type="entry name" value="WD40/YVTN_repeat-like_dom_sf"/>
</dbReference>
<keyword evidence="3" id="KW-0677">Repeat</keyword>
<feature type="compositionally biased region" description="Basic and acidic residues" evidence="5">
    <location>
        <begin position="478"/>
        <end position="489"/>
    </location>
</feature>